<dbReference type="OrthoDB" id="9400281at2759"/>
<evidence type="ECO:0000313" key="2">
    <source>
        <dbReference type="Proteomes" id="UP000796761"/>
    </source>
</evidence>
<gene>
    <name evidence="1" type="ORF">HGM15179_018840</name>
</gene>
<organism evidence="1 2">
    <name type="scientific">Zosterops borbonicus</name>
    <dbReference type="NCBI Taxonomy" id="364589"/>
    <lineage>
        <taxon>Eukaryota</taxon>
        <taxon>Metazoa</taxon>
        <taxon>Chordata</taxon>
        <taxon>Craniata</taxon>
        <taxon>Vertebrata</taxon>
        <taxon>Euteleostomi</taxon>
        <taxon>Archelosauria</taxon>
        <taxon>Archosauria</taxon>
        <taxon>Dinosauria</taxon>
        <taxon>Saurischia</taxon>
        <taxon>Theropoda</taxon>
        <taxon>Coelurosauria</taxon>
        <taxon>Aves</taxon>
        <taxon>Neognathae</taxon>
        <taxon>Neoaves</taxon>
        <taxon>Telluraves</taxon>
        <taxon>Australaves</taxon>
        <taxon>Passeriformes</taxon>
        <taxon>Sylvioidea</taxon>
        <taxon>Zosteropidae</taxon>
        <taxon>Zosterops</taxon>
    </lineage>
</organism>
<protein>
    <submittedName>
        <fullName evidence="1">Uncharacterized protein</fullName>
    </submittedName>
</protein>
<keyword evidence="2" id="KW-1185">Reference proteome</keyword>
<comment type="caution">
    <text evidence="1">The sequence shown here is derived from an EMBL/GenBank/DDBJ whole genome shotgun (WGS) entry which is preliminary data.</text>
</comment>
<accession>A0A8K1DC42</accession>
<dbReference type="AlphaFoldDB" id="A0A8K1DC42"/>
<sequence length="142" mass="15614">MVKTMVKQVVSLQPIEETHAGAAEKGSDREALVSVWHPARVKPLHHTISDTSRDATGLLAHPALQEFVVTDVQDPALGFVEPPIIDLSPSIQLVQIPLQSLPTLQQINTLTQLSVIHEPTVGALDPLIQIINKDIKQDWPQY</sequence>
<proteinExistence type="predicted"/>
<dbReference type="Proteomes" id="UP000796761">
    <property type="component" value="Unassembled WGS sequence"/>
</dbReference>
<reference evidence="1" key="1">
    <citation type="submission" date="2019-04" db="EMBL/GenBank/DDBJ databases">
        <title>Genome assembly of Zosterops borbonicus 15179.</title>
        <authorList>
            <person name="Leroy T."/>
            <person name="Anselmetti Y."/>
            <person name="Tilak M.-K."/>
            <person name="Nabholz B."/>
        </authorList>
    </citation>
    <scope>NUCLEOTIDE SEQUENCE</scope>
    <source>
        <strain evidence="1">HGM_15179</strain>
        <tissue evidence="1">Muscle</tissue>
    </source>
</reference>
<name>A0A8K1DC42_9PASS</name>
<dbReference type="EMBL" id="SWJQ01001409">
    <property type="protein sequence ID" value="TRZ08266.1"/>
    <property type="molecule type" value="Genomic_DNA"/>
</dbReference>
<evidence type="ECO:0000313" key="1">
    <source>
        <dbReference type="EMBL" id="TRZ08266.1"/>
    </source>
</evidence>